<accession>A0A398D4S1</accession>
<evidence type="ECO:0000256" key="2">
    <source>
        <dbReference type="ARBA" id="ARBA00008358"/>
    </source>
</evidence>
<dbReference type="NCBIfam" id="TIGR02532">
    <property type="entry name" value="IV_pilin_GFxxxE"/>
    <property type="match status" value="1"/>
</dbReference>
<dbReference type="GO" id="GO:0015627">
    <property type="term" value="C:type II protein secretion system complex"/>
    <property type="evidence" value="ECO:0007669"/>
    <property type="project" value="InterPro"/>
</dbReference>
<sequence>MTSSWSRTYTRHGCSSSRRRPASAARGFTLIEVVVAMAILLVVMIGVLSAISFAYTSSTDTEMRNIATNVASYTLEYLRARTITRGTSTSVLTALGITSISMGTYGWYVPGTGTGTNATGAFPSMVDQGNLPLQSNGYPCNYDSATVRTGQKDGDANLNDTDGAAIVARSQVIRFASKHAARVAYVDASSNPIAAETYVTAPLAFTSTLQGYVSVKNMTDPVTTQYPALEDKNLAQMHFSAGSTASGIYRTLLTNKWTGLIVRYPGVYPSTAPVIASFTPGSIYLAKVYTTDTDTTGLKSRVSPNSQEYNPYYTSTNKAATQDYRGFRVLTQAVARTAAPATYSHVQYYDVTVIVLWMNGTHESNYELVSQIAAY</sequence>
<keyword evidence="6 9" id="KW-0812">Transmembrane</keyword>
<comment type="similarity">
    <text evidence="2">Belongs to the GSP I family.</text>
</comment>
<evidence type="ECO:0000256" key="5">
    <source>
        <dbReference type="ARBA" id="ARBA00022519"/>
    </source>
</evidence>
<evidence type="ECO:0000313" key="12">
    <source>
        <dbReference type="Proteomes" id="UP000266260"/>
    </source>
</evidence>
<dbReference type="Proteomes" id="UP000266489">
    <property type="component" value="Unassembled WGS sequence"/>
</dbReference>
<keyword evidence="5" id="KW-0997">Cell inner membrane</keyword>
<comment type="subcellular location">
    <subcellularLocation>
        <location evidence="1">Cell inner membrane</location>
        <topology evidence="1">Single-pass membrane protein</topology>
    </subcellularLocation>
</comment>
<comment type="caution">
    <text evidence="11">The sequence shown here is derived from an EMBL/GenBank/DDBJ whole genome shotgun (WGS) entry which is preliminary data.</text>
</comment>
<evidence type="ECO:0000256" key="7">
    <source>
        <dbReference type="ARBA" id="ARBA00022989"/>
    </source>
</evidence>
<dbReference type="PANTHER" id="PTHR38779:SF2">
    <property type="entry name" value="TYPE II SECRETION SYSTEM PROTEIN I-RELATED"/>
    <property type="match status" value="1"/>
</dbReference>
<keyword evidence="8 9" id="KW-0472">Membrane</keyword>
<dbReference type="GO" id="GO:0015628">
    <property type="term" value="P:protein secretion by the type II secretion system"/>
    <property type="evidence" value="ECO:0007669"/>
    <property type="project" value="InterPro"/>
</dbReference>
<dbReference type="GO" id="GO:0005886">
    <property type="term" value="C:plasma membrane"/>
    <property type="evidence" value="ECO:0007669"/>
    <property type="project" value="UniProtKB-SubCell"/>
</dbReference>
<evidence type="ECO:0000256" key="3">
    <source>
        <dbReference type="ARBA" id="ARBA00022475"/>
    </source>
</evidence>
<dbReference type="EMBL" id="QXIU01000190">
    <property type="protein sequence ID" value="RIE08792.1"/>
    <property type="molecule type" value="Genomic_DNA"/>
</dbReference>
<accession>A0A398D106</accession>
<dbReference type="InterPro" id="IPR045584">
    <property type="entry name" value="Pilin-like"/>
</dbReference>
<organism evidence="11 13">
    <name type="scientific">Candidatus Cryosericum odellii</name>
    <dbReference type="NCBI Taxonomy" id="2290917"/>
    <lineage>
        <taxon>Bacteria</taxon>
        <taxon>Pseudomonadati</taxon>
        <taxon>Caldisericota/Cryosericota group</taxon>
        <taxon>Candidatus Cryosericota</taxon>
        <taxon>Candidatus Cryosericia</taxon>
        <taxon>Candidatus Cryosericales</taxon>
        <taxon>Candidatus Cryosericaceae</taxon>
        <taxon>Candidatus Cryosericum</taxon>
    </lineage>
</organism>
<keyword evidence="12" id="KW-1185">Reference proteome</keyword>
<dbReference type="InterPro" id="IPR012902">
    <property type="entry name" value="N_methyl_site"/>
</dbReference>
<dbReference type="SUPFAM" id="SSF54523">
    <property type="entry name" value="Pili subunits"/>
    <property type="match status" value="1"/>
</dbReference>
<name>A0A398D106_9BACT</name>
<gene>
    <name evidence="11" type="ORF">SMC5_07740</name>
    <name evidence="10" type="ORF">SMC6_06860</name>
</gene>
<dbReference type="PANTHER" id="PTHR38779">
    <property type="entry name" value="TYPE II SECRETION SYSTEM PROTEIN I-RELATED"/>
    <property type="match status" value="1"/>
</dbReference>
<keyword evidence="7 9" id="KW-1133">Transmembrane helix</keyword>
<dbReference type="EMBL" id="QXIT01000115">
    <property type="protein sequence ID" value="RIE07317.1"/>
    <property type="molecule type" value="Genomic_DNA"/>
</dbReference>
<evidence type="ECO:0000313" key="13">
    <source>
        <dbReference type="Proteomes" id="UP000266489"/>
    </source>
</evidence>
<dbReference type="InterPro" id="IPR010052">
    <property type="entry name" value="T2SS_protein-GspI"/>
</dbReference>
<protein>
    <submittedName>
        <fullName evidence="11">Prepilin-type N-terminal cleavage/methylation domain-containing protein</fullName>
    </submittedName>
</protein>
<dbReference type="Proteomes" id="UP000266260">
    <property type="component" value="Unassembled WGS sequence"/>
</dbReference>
<evidence type="ECO:0000256" key="1">
    <source>
        <dbReference type="ARBA" id="ARBA00004377"/>
    </source>
</evidence>
<evidence type="ECO:0000256" key="8">
    <source>
        <dbReference type="ARBA" id="ARBA00023136"/>
    </source>
</evidence>
<dbReference type="Pfam" id="PF07963">
    <property type="entry name" value="N_methyl"/>
    <property type="match status" value="1"/>
</dbReference>
<evidence type="ECO:0000313" key="10">
    <source>
        <dbReference type="EMBL" id="RIE07317.1"/>
    </source>
</evidence>
<evidence type="ECO:0000256" key="9">
    <source>
        <dbReference type="SAM" id="Phobius"/>
    </source>
</evidence>
<feature type="transmembrane region" description="Helical" evidence="9">
    <location>
        <begin position="28"/>
        <end position="55"/>
    </location>
</feature>
<dbReference type="PROSITE" id="PS00409">
    <property type="entry name" value="PROKAR_NTER_METHYL"/>
    <property type="match status" value="1"/>
</dbReference>
<keyword evidence="3" id="KW-1003">Cell membrane</keyword>
<dbReference type="AlphaFoldDB" id="A0A398D106"/>
<evidence type="ECO:0000256" key="6">
    <source>
        <dbReference type="ARBA" id="ARBA00022692"/>
    </source>
</evidence>
<keyword evidence="4" id="KW-0488">Methylation</keyword>
<evidence type="ECO:0000313" key="11">
    <source>
        <dbReference type="EMBL" id="RIE08792.1"/>
    </source>
</evidence>
<evidence type="ECO:0000256" key="4">
    <source>
        <dbReference type="ARBA" id="ARBA00022481"/>
    </source>
</evidence>
<proteinExistence type="inferred from homology"/>
<dbReference type="RefSeq" id="WP_119120250.1">
    <property type="nucleotide sequence ID" value="NZ_QXIT01000115.1"/>
</dbReference>
<reference evidence="12 13" key="1">
    <citation type="submission" date="2018-09" db="EMBL/GenBank/DDBJ databases">
        <title>Discovery and Ecogenomic Context for Candidatus Cryosericales, a Global Caldiserica Order Active in Thawing Permafrost.</title>
        <authorList>
            <person name="Martinez M.A."/>
            <person name="Woodcroft B.J."/>
            <person name="Ignacio Espinoza J.C."/>
            <person name="Zayed A."/>
            <person name="Singleton C.M."/>
            <person name="Boyd J."/>
            <person name="Li Y.-F."/>
            <person name="Purvine S."/>
            <person name="Maughan H."/>
            <person name="Hodgkins S.B."/>
            <person name="Anderson D."/>
            <person name="Sederholm M."/>
            <person name="Temperton B."/>
            <person name="Saleska S.R."/>
            <person name="Tyson G.W."/>
            <person name="Rich V.I."/>
        </authorList>
    </citation>
    <scope>NUCLEOTIDE SEQUENCE [LARGE SCALE GENOMIC DNA]</scope>
    <source>
        <strain evidence="11 13">SMC5</strain>
        <strain evidence="10 12">SMC6</strain>
    </source>
</reference>